<gene>
    <name evidence="2" type="ORF">ERUC_LOCUS39793</name>
</gene>
<feature type="chain" id="PRO_5044865387" evidence="1">
    <location>
        <begin position="19"/>
        <end position="105"/>
    </location>
</feature>
<evidence type="ECO:0000313" key="2">
    <source>
        <dbReference type="EMBL" id="CAH8387310.1"/>
    </source>
</evidence>
<reference evidence="2 3" key="1">
    <citation type="submission" date="2022-03" db="EMBL/GenBank/DDBJ databases">
        <authorList>
            <person name="Macdonald S."/>
            <person name="Ahmed S."/>
            <person name="Newling K."/>
        </authorList>
    </citation>
    <scope>NUCLEOTIDE SEQUENCE [LARGE SCALE GENOMIC DNA]</scope>
</reference>
<proteinExistence type="predicted"/>
<keyword evidence="3" id="KW-1185">Reference proteome</keyword>
<comment type="caution">
    <text evidence="2">The sequence shown here is derived from an EMBL/GenBank/DDBJ whole genome shotgun (WGS) entry which is preliminary data.</text>
</comment>
<name>A0ABC8LTZ1_ERUVS</name>
<dbReference type="EMBL" id="CAKOAT010741820">
    <property type="protein sequence ID" value="CAH8387310.1"/>
    <property type="molecule type" value="Genomic_DNA"/>
</dbReference>
<dbReference type="AlphaFoldDB" id="A0ABC8LTZ1"/>
<keyword evidence="1" id="KW-0732">Signal</keyword>
<accession>A0ABC8LTZ1</accession>
<organism evidence="2 3">
    <name type="scientific">Eruca vesicaria subsp. sativa</name>
    <name type="common">Garden rocket</name>
    <name type="synonym">Eruca sativa</name>
    <dbReference type="NCBI Taxonomy" id="29727"/>
    <lineage>
        <taxon>Eukaryota</taxon>
        <taxon>Viridiplantae</taxon>
        <taxon>Streptophyta</taxon>
        <taxon>Embryophyta</taxon>
        <taxon>Tracheophyta</taxon>
        <taxon>Spermatophyta</taxon>
        <taxon>Magnoliopsida</taxon>
        <taxon>eudicotyledons</taxon>
        <taxon>Gunneridae</taxon>
        <taxon>Pentapetalae</taxon>
        <taxon>rosids</taxon>
        <taxon>malvids</taxon>
        <taxon>Brassicales</taxon>
        <taxon>Brassicaceae</taxon>
        <taxon>Brassiceae</taxon>
        <taxon>Eruca</taxon>
    </lineage>
</organism>
<dbReference type="Proteomes" id="UP001642260">
    <property type="component" value="Unassembled WGS sequence"/>
</dbReference>
<evidence type="ECO:0000313" key="3">
    <source>
        <dbReference type="Proteomes" id="UP001642260"/>
    </source>
</evidence>
<feature type="signal peptide" evidence="1">
    <location>
        <begin position="1"/>
        <end position="18"/>
    </location>
</feature>
<evidence type="ECO:0000256" key="1">
    <source>
        <dbReference type="SAM" id="SignalP"/>
    </source>
</evidence>
<sequence length="105" mass="12031">MLLYCLAFFLGGCQLVSRDRFMSAPPSPFCSGQLLVSSRAIVVSDKKVFKLLPQVIIYNIWLERNAHIFRGTSLSPSDFFRVIDRAMSDMLFSFLPSVCFFFIYV</sequence>
<protein>
    <submittedName>
        <fullName evidence="2">Uncharacterized protein</fullName>
    </submittedName>
</protein>